<proteinExistence type="predicted"/>
<sequence length="273" mass="29136">MPTTATLTDDERLALAAVGGWQIADALSGVDGFLWSASGSGSIDDLVLMHRPGWRGAMYRFGSTGLRIVRPLHEQDEPLARVSRSRVEAFAAAVAPETRAVLRADRECRTYAETTRLVWWGLGLARPPAEVRPTMASRWARPVGDSPVRPRTALGSPATATVAAMGTEHSPETVAADARAAALRAEQAAGQPLAGGQLWGLPVLDGDMWADIAGATAITGLPAKTITSYLVRGKPKSNPFPQPSRFLGRNYWPVSVLTAWSASTQNSNEDSRP</sequence>
<dbReference type="EMBL" id="JAAXOT010000031">
    <property type="protein sequence ID" value="NKY60919.1"/>
    <property type="molecule type" value="Genomic_DNA"/>
</dbReference>
<dbReference type="Proteomes" id="UP000570678">
    <property type="component" value="Unassembled WGS sequence"/>
</dbReference>
<protein>
    <submittedName>
        <fullName evidence="1">Uncharacterized protein</fullName>
    </submittedName>
</protein>
<dbReference type="RefSeq" id="WP_062980280.1">
    <property type="nucleotide sequence ID" value="NZ_JAAXOT010000031.1"/>
</dbReference>
<evidence type="ECO:0000313" key="1">
    <source>
        <dbReference type="EMBL" id="NKY60919.1"/>
    </source>
</evidence>
<name>A0A846YV92_9NOCA</name>
<organism evidence="1 2">
    <name type="scientific">Nocardia flavorosea</name>
    <dbReference type="NCBI Taxonomy" id="53429"/>
    <lineage>
        <taxon>Bacteria</taxon>
        <taxon>Bacillati</taxon>
        <taxon>Actinomycetota</taxon>
        <taxon>Actinomycetes</taxon>
        <taxon>Mycobacteriales</taxon>
        <taxon>Nocardiaceae</taxon>
        <taxon>Nocardia</taxon>
    </lineage>
</organism>
<keyword evidence="2" id="KW-1185">Reference proteome</keyword>
<comment type="caution">
    <text evidence="1">The sequence shown here is derived from an EMBL/GenBank/DDBJ whole genome shotgun (WGS) entry which is preliminary data.</text>
</comment>
<dbReference type="AlphaFoldDB" id="A0A846YV92"/>
<evidence type="ECO:0000313" key="2">
    <source>
        <dbReference type="Proteomes" id="UP000570678"/>
    </source>
</evidence>
<reference evidence="1 2" key="1">
    <citation type="submission" date="2020-04" db="EMBL/GenBank/DDBJ databases">
        <title>MicrobeNet Type strains.</title>
        <authorList>
            <person name="Nicholson A.C."/>
        </authorList>
    </citation>
    <scope>NUCLEOTIDE SEQUENCE [LARGE SCALE GENOMIC DNA]</scope>
    <source>
        <strain evidence="1 2">JCM 3332</strain>
    </source>
</reference>
<gene>
    <name evidence="1" type="ORF">HGA15_33245</name>
</gene>
<accession>A0A846YV92</accession>